<feature type="chain" id="PRO_5018743101" evidence="2">
    <location>
        <begin position="18"/>
        <end position="380"/>
    </location>
</feature>
<name>A0A3Q3LZB8_9TELE</name>
<dbReference type="PANTHER" id="PTHR11576:SF26">
    <property type="entry name" value="ZONA PELLUCIDA GLYCOPROTEIN 3D TANDEM DUPLICATE 2"/>
    <property type="match status" value="1"/>
</dbReference>
<dbReference type="InParanoid" id="A0A3Q3LZB8"/>
<evidence type="ECO:0000256" key="2">
    <source>
        <dbReference type="SAM" id="SignalP"/>
    </source>
</evidence>
<dbReference type="Gene3D" id="2.60.40.3210">
    <property type="entry name" value="Zona pellucida, ZP-N domain"/>
    <property type="match status" value="1"/>
</dbReference>
<dbReference type="Ensembl" id="ENSMAMT00000014706.2">
    <property type="protein sequence ID" value="ENSMAMP00000014309.1"/>
    <property type="gene ID" value="ENSMAMG00000009702.2"/>
</dbReference>
<dbReference type="GO" id="GO:0035803">
    <property type="term" value="P:egg coat formation"/>
    <property type="evidence" value="ECO:0007669"/>
    <property type="project" value="TreeGrafter"/>
</dbReference>
<evidence type="ECO:0000313" key="5">
    <source>
        <dbReference type="Proteomes" id="UP000261640"/>
    </source>
</evidence>
<dbReference type="InterPro" id="IPR042235">
    <property type="entry name" value="ZP-C_dom"/>
</dbReference>
<dbReference type="GO" id="GO:0032190">
    <property type="term" value="F:acrosin binding"/>
    <property type="evidence" value="ECO:0007669"/>
    <property type="project" value="TreeGrafter"/>
</dbReference>
<feature type="domain" description="ZP" evidence="3">
    <location>
        <begin position="1"/>
        <end position="312"/>
    </location>
</feature>
<dbReference type="PANTHER" id="PTHR11576">
    <property type="entry name" value="ZONA PELLUCIDA SPERM-BINDING PROTEIN 3"/>
    <property type="match status" value="1"/>
</dbReference>
<dbReference type="AlphaFoldDB" id="A0A3Q3LZB8"/>
<proteinExistence type="predicted"/>
<accession>A0A3Q3LZB8</accession>
<keyword evidence="1" id="KW-1015">Disulfide bond</keyword>
<keyword evidence="5" id="KW-1185">Reference proteome</keyword>
<evidence type="ECO:0000313" key="4">
    <source>
        <dbReference type="Ensembl" id="ENSMAMP00000014309.1"/>
    </source>
</evidence>
<sequence length="380" mass="42828">MWWRVYLTLAFVLRLEASHQTNQVKRKVSRRETPASYLHLPVFVESRQPLVNKKYFSPAKGTGQEPLPEHLLEVLLPVLRPSTSPPRVPEGSVRTFCKLSKMHVKVEKSILGGGITDSQVRLGTCQASKSTSDHLYFEYDLSMCGTKRTVSFNKNIIFYNNIVPEGPIRRAVPFTLSVASCCLTASSCVSAQWERLSLSDQYVLGKPMYFQAETSSLSQDERLYIHSCYVTPEKSHTSKPQFLVVSNFGCMVESRESRSRFIPYKNNAIRFSVDAFLFKGMTGQLYVHCTMSVGSSIPSPTAKSCSYDTEAERWVELYGSDEVCTCCDSNCSSTASIGESVPPSFSTIKQIYYESRRSETQAMKKTVTSKLFYVFWSSIS</sequence>
<feature type="signal peptide" evidence="2">
    <location>
        <begin position="1"/>
        <end position="17"/>
    </location>
</feature>
<dbReference type="FunCoup" id="A0A3Q3LZB8">
    <property type="interactions" value="116"/>
</dbReference>
<dbReference type="InterPro" id="IPR055355">
    <property type="entry name" value="ZP-C"/>
</dbReference>
<dbReference type="Gene3D" id="2.60.40.4100">
    <property type="entry name" value="Zona pellucida, ZP-C domain"/>
    <property type="match status" value="1"/>
</dbReference>
<dbReference type="GO" id="GO:0007339">
    <property type="term" value="P:binding of sperm to zona pellucida"/>
    <property type="evidence" value="ECO:0007669"/>
    <property type="project" value="TreeGrafter"/>
</dbReference>
<reference evidence="4" key="1">
    <citation type="submission" date="2025-08" db="UniProtKB">
        <authorList>
            <consortium name="Ensembl"/>
        </authorList>
    </citation>
    <scope>IDENTIFICATION</scope>
</reference>
<protein>
    <submittedName>
        <fullName evidence="4">Zona pellucida glycoprotein 3d tandem duplicate 2</fullName>
    </submittedName>
</protein>
<dbReference type="InterPro" id="IPR055356">
    <property type="entry name" value="ZP-N"/>
</dbReference>
<reference evidence="4" key="2">
    <citation type="submission" date="2025-09" db="UniProtKB">
        <authorList>
            <consortium name="Ensembl"/>
        </authorList>
    </citation>
    <scope>IDENTIFICATION</scope>
</reference>
<dbReference type="SMART" id="SM00241">
    <property type="entry name" value="ZP"/>
    <property type="match status" value="1"/>
</dbReference>
<evidence type="ECO:0000256" key="1">
    <source>
        <dbReference type="ARBA" id="ARBA00023157"/>
    </source>
</evidence>
<keyword evidence="2" id="KW-0732">Signal</keyword>
<dbReference type="GO" id="GO:0031012">
    <property type="term" value="C:extracellular matrix"/>
    <property type="evidence" value="ECO:0007669"/>
    <property type="project" value="TreeGrafter"/>
</dbReference>
<dbReference type="GO" id="GO:2000344">
    <property type="term" value="P:positive regulation of acrosome reaction"/>
    <property type="evidence" value="ECO:0007669"/>
    <property type="project" value="TreeGrafter"/>
</dbReference>
<dbReference type="Pfam" id="PF23344">
    <property type="entry name" value="ZP-N"/>
    <property type="match status" value="1"/>
</dbReference>
<dbReference type="Pfam" id="PF00100">
    <property type="entry name" value="Zona_pellucida"/>
    <property type="match status" value="1"/>
</dbReference>
<dbReference type="Proteomes" id="UP000261640">
    <property type="component" value="Unplaced"/>
</dbReference>
<evidence type="ECO:0000259" key="3">
    <source>
        <dbReference type="PROSITE" id="PS51034"/>
    </source>
</evidence>
<dbReference type="FunFam" id="2.60.40.4100:FF:000002">
    <property type="entry name" value="Zona pellucida sperm-binding protein 3"/>
    <property type="match status" value="1"/>
</dbReference>
<organism evidence="4 5">
    <name type="scientific">Mastacembelus armatus</name>
    <name type="common">zig-zag eel</name>
    <dbReference type="NCBI Taxonomy" id="205130"/>
    <lineage>
        <taxon>Eukaryota</taxon>
        <taxon>Metazoa</taxon>
        <taxon>Chordata</taxon>
        <taxon>Craniata</taxon>
        <taxon>Vertebrata</taxon>
        <taxon>Euteleostomi</taxon>
        <taxon>Actinopterygii</taxon>
        <taxon>Neopterygii</taxon>
        <taxon>Teleostei</taxon>
        <taxon>Neoteleostei</taxon>
        <taxon>Acanthomorphata</taxon>
        <taxon>Anabantaria</taxon>
        <taxon>Synbranchiformes</taxon>
        <taxon>Mastacembelidae</taxon>
        <taxon>Mastacembelus</taxon>
    </lineage>
</organism>
<dbReference type="InterPro" id="IPR001507">
    <property type="entry name" value="ZP_dom"/>
</dbReference>
<dbReference type="PROSITE" id="PS51034">
    <property type="entry name" value="ZP_2"/>
    <property type="match status" value="1"/>
</dbReference>
<dbReference type="GeneTree" id="ENSGT01030000234567"/>